<gene>
    <name evidence="3" type="primary">ycaC</name>
    <name evidence="3" type="ORF">ENKNEFLB_01434</name>
</gene>
<dbReference type="GO" id="GO:0016829">
    <property type="term" value="F:lyase activity"/>
    <property type="evidence" value="ECO:0007669"/>
    <property type="project" value="UniProtKB-KW"/>
</dbReference>
<dbReference type="PANTHER" id="PTHR43540">
    <property type="entry name" value="PEROXYUREIDOACRYLATE/UREIDOACRYLATE AMIDOHYDROLASE-RELATED"/>
    <property type="match status" value="1"/>
</dbReference>
<dbReference type="Gene3D" id="3.40.50.850">
    <property type="entry name" value="Isochorismatase-like"/>
    <property type="match status" value="1"/>
</dbReference>
<organism evidence="3 4">
    <name type="scientific">Nocardioides aquaticus</name>
    <dbReference type="NCBI Taxonomy" id="160826"/>
    <lineage>
        <taxon>Bacteria</taxon>
        <taxon>Bacillati</taxon>
        <taxon>Actinomycetota</taxon>
        <taxon>Actinomycetes</taxon>
        <taxon>Propionibacteriales</taxon>
        <taxon>Nocardioidaceae</taxon>
        <taxon>Nocardioides</taxon>
    </lineage>
</organism>
<dbReference type="EMBL" id="CP075371">
    <property type="protein sequence ID" value="QVT79054.1"/>
    <property type="molecule type" value="Genomic_DNA"/>
</dbReference>
<accession>A0ABX8EFL9</accession>
<dbReference type="InterPro" id="IPR000868">
    <property type="entry name" value="Isochorismatase-like_dom"/>
</dbReference>
<dbReference type="Proteomes" id="UP000679307">
    <property type="component" value="Chromosome"/>
</dbReference>
<keyword evidence="1 3" id="KW-0378">Hydrolase</keyword>
<keyword evidence="4" id="KW-1185">Reference proteome</keyword>
<keyword evidence="3" id="KW-0456">Lyase</keyword>
<dbReference type="SUPFAM" id="SSF52499">
    <property type="entry name" value="Isochorismatase-like hydrolases"/>
    <property type="match status" value="1"/>
</dbReference>
<sequence length="185" mass="19696">MSADRADRAGSRGEPWLVVVDLQHVFADADSPWHVPDFPAVVDRLGGLVAQHPGRVVLTRFVPPVAPQGSWTDYYRTWPFALDPAHEALWRLVPEVTALLPDVPVVTRPTMGKWGEELLAVTGGARHLVLCGVATDCCILSTALAAADAGAWVRVESTACAGGTAADHERALAAMAAYAPQIEVV</sequence>
<dbReference type="RefSeq" id="WP_214058551.1">
    <property type="nucleotide sequence ID" value="NZ_BAAAHS010000129.1"/>
</dbReference>
<dbReference type="EC" id="4.-.-.-" evidence="3"/>
<evidence type="ECO:0000259" key="2">
    <source>
        <dbReference type="Pfam" id="PF00857"/>
    </source>
</evidence>
<protein>
    <submittedName>
        <fullName evidence="3">Hydrolase YcaC</fullName>
        <ecNumber evidence="3">4.-.-.-</ecNumber>
    </submittedName>
</protein>
<dbReference type="Pfam" id="PF00857">
    <property type="entry name" value="Isochorismatase"/>
    <property type="match status" value="1"/>
</dbReference>
<feature type="domain" description="Isochorismatase-like" evidence="2">
    <location>
        <begin position="16"/>
        <end position="178"/>
    </location>
</feature>
<proteinExistence type="predicted"/>
<evidence type="ECO:0000256" key="1">
    <source>
        <dbReference type="ARBA" id="ARBA00022801"/>
    </source>
</evidence>
<reference evidence="3 4" key="1">
    <citation type="submission" date="2021-05" db="EMBL/GenBank/DDBJ databases">
        <title>Complete genome of Nocardioides aquaticus KCTC 9944T isolated from meromictic and hypersaline Ekho Lake, Antarctica.</title>
        <authorList>
            <person name="Hwang K."/>
            <person name="Kim K.M."/>
            <person name="Choe H."/>
        </authorList>
    </citation>
    <scope>NUCLEOTIDE SEQUENCE [LARGE SCALE GENOMIC DNA]</scope>
    <source>
        <strain evidence="3 4">KCTC 9944</strain>
    </source>
</reference>
<dbReference type="GO" id="GO:0016787">
    <property type="term" value="F:hydrolase activity"/>
    <property type="evidence" value="ECO:0007669"/>
    <property type="project" value="UniProtKB-KW"/>
</dbReference>
<name>A0ABX8EFL9_9ACTN</name>
<dbReference type="InterPro" id="IPR036380">
    <property type="entry name" value="Isochorismatase-like_sf"/>
</dbReference>
<evidence type="ECO:0000313" key="3">
    <source>
        <dbReference type="EMBL" id="QVT79054.1"/>
    </source>
</evidence>
<evidence type="ECO:0000313" key="4">
    <source>
        <dbReference type="Proteomes" id="UP000679307"/>
    </source>
</evidence>
<dbReference type="InterPro" id="IPR050272">
    <property type="entry name" value="Isochorismatase-like_hydrls"/>
</dbReference>